<evidence type="ECO:0000256" key="4">
    <source>
        <dbReference type="ARBA" id="ARBA00038303"/>
    </source>
</evidence>
<gene>
    <name evidence="5" type="primary">rlmH_28</name>
    <name evidence="5" type="ORF">SDC9_92591</name>
</gene>
<dbReference type="EC" id="2.1.1.177" evidence="5"/>
<evidence type="ECO:0000313" key="5">
    <source>
        <dbReference type="EMBL" id="MPM45899.1"/>
    </source>
</evidence>
<dbReference type="GO" id="GO:0006364">
    <property type="term" value="P:rRNA processing"/>
    <property type="evidence" value="ECO:0007669"/>
    <property type="project" value="InterPro"/>
</dbReference>
<protein>
    <submittedName>
        <fullName evidence="5">Ribosomal RNA large subunit methyltransferase H</fullName>
        <ecNumber evidence="5">2.1.1.177</ecNumber>
    </submittedName>
</protein>
<comment type="caution">
    <text evidence="5">The sequence shown here is derived from an EMBL/GenBank/DDBJ whole genome shotgun (WGS) entry which is preliminary data.</text>
</comment>
<dbReference type="InterPro" id="IPR003742">
    <property type="entry name" value="RlmH-like"/>
</dbReference>
<evidence type="ECO:0000256" key="3">
    <source>
        <dbReference type="ARBA" id="ARBA00022691"/>
    </source>
</evidence>
<dbReference type="PANTHER" id="PTHR33603">
    <property type="entry name" value="METHYLTRANSFERASE"/>
    <property type="match status" value="1"/>
</dbReference>
<keyword evidence="3" id="KW-0949">S-adenosyl-L-methionine</keyword>
<proteinExistence type="inferred from homology"/>
<reference evidence="5" key="1">
    <citation type="submission" date="2019-08" db="EMBL/GenBank/DDBJ databases">
        <authorList>
            <person name="Kucharzyk K."/>
            <person name="Murdoch R.W."/>
            <person name="Higgins S."/>
            <person name="Loffler F."/>
        </authorList>
    </citation>
    <scope>NUCLEOTIDE SEQUENCE</scope>
</reference>
<dbReference type="Pfam" id="PF02590">
    <property type="entry name" value="SPOUT_MTase"/>
    <property type="match status" value="1"/>
</dbReference>
<dbReference type="PANTHER" id="PTHR33603:SF1">
    <property type="entry name" value="RIBOSOMAL RNA LARGE SUBUNIT METHYLTRANSFERASE H"/>
    <property type="match status" value="1"/>
</dbReference>
<dbReference type="AlphaFoldDB" id="A0A644ZY57"/>
<comment type="similarity">
    <text evidence="4">Belongs to the RNA methyltransferase RlmH family.</text>
</comment>
<dbReference type="HAMAP" id="MF_00658">
    <property type="entry name" value="23SrRNA_methyltr_H"/>
    <property type="match status" value="1"/>
</dbReference>
<evidence type="ECO:0000256" key="1">
    <source>
        <dbReference type="ARBA" id="ARBA00022603"/>
    </source>
</evidence>
<dbReference type="EMBL" id="VSSQ01011060">
    <property type="protein sequence ID" value="MPM45899.1"/>
    <property type="molecule type" value="Genomic_DNA"/>
</dbReference>
<dbReference type="CDD" id="cd18081">
    <property type="entry name" value="RlmH-like"/>
    <property type="match status" value="1"/>
</dbReference>
<keyword evidence="2 5" id="KW-0808">Transferase</keyword>
<keyword evidence="1 5" id="KW-0489">Methyltransferase</keyword>
<dbReference type="SUPFAM" id="SSF75217">
    <property type="entry name" value="alpha/beta knot"/>
    <property type="match status" value="1"/>
</dbReference>
<sequence>MFNNLEFTQQLRKPENEDRMQTIRMIAIGKVKDAWLRQGIEEYSKRIQPMAKLQIVECEEEKAPEHLSAKEELQLKEREGERLLQRVGKSDFTIALDLQGQEVTSPKLAEWLQHLAVDGFSTVNFLIGGSLGLSEKVLLQTQARLCLSPLTFPHQLCRLILCEQLYRALSIQRNLPYHK</sequence>
<accession>A0A644ZY57</accession>
<dbReference type="Gene3D" id="3.40.1280.10">
    <property type="match status" value="1"/>
</dbReference>
<dbReference type="NCBIfam" id="TIGR00246">
    <property type="entry name" value="tRNA_RlmH_YbeA"/>
    <property type="match status" value="1"/>
</dbReference>
<evidence type="ECO:0000256" key="2">
    <source>
        <dbReference type="ARBA" id="ARBA00022679"/>
    </source>
</evidence>
<dbReference type="InterPro" id="IPR029026">
    <property type="entry name" value="tRNA_m1G_MTases_N"/>
</dbReference>
<dbReference type="InterPro" id="IPR029028">
    <property type="entry name" value="Alpha/beta_knot_MTases"/>
</dbReference>
<dbReference type="GO" id="GO:0032259">
    <property type="term" value="P:methylation"/>
    <property type="evidence" value="ECO:0007669"/>
    <property type="project" value="UniProtKB-KW"/>
</dbReference>
<organism evidence="5">
    <name type="scientific">bioreactor metagenome</name>
    <dbReference type="NCBI Taxonomy" id="1076179"/>
    <lineage>
        <taxon>unclassified sequences</taxon>
        <taxon>metagenomes</taxon>
        <taxon>ecological metagenomes</taxon>
    </lineage>
</organism>
<dbReference type="NCBIfam" id="NF000985">
    <property type="entry name" value="PRK00103.1-3"/>
    <property type="match status" value="1"/>
</dbReference>
<name>A0A644ZY57_9ZZZZ</name>
<dbReference type="PIRSF" id="PIRSF004505">
    <property type="entry name" value="MT_bac"/>
    <property type="match status" value="1"/>
</dbReference>
<dbReference type="GO" id="GO:0008168">
    <property type="term" value="F:methyltransferase activity"/>
    <property type="evidence" value="ECO:0007669"/>
    <property type="project" value="UniProtKB-KW"/>
</dbReference>